<dbReference type="InterPro" id="IPR051449">
    <property type="entry name" value="ABC-2_transporter_component"/>
</dbReference>
<proteinExistence type="predicted"/>
<feature type="transmembrane region" description="Helical" evidence="6">
    <location>
        <begin position="21"/>
        <end position="42"/>
    </location>
</feature>
<dbReference type="InterPro" id="IPR013525">
    <property type="entry name" value="ABC2_TM"/>
</dbReference>
<dbReference type="Pfam" id="PF12698">
    <property type="entry name" value="ABC2_membrane_3"/>
    <property type="match status" value="1"/>
</dbReference>
<dbReference type="Gene3D" id="3.40.190.10">
    <property type="entry name" value="Periplasmic binding protein-like II"/>
    <property type="match status" value="1"/>
</dbReference>
<keyword evidence="5 6" id="KW-0472">Membrane</keyword>
<dbReference type="OrthoDB" id="9768837at2"/>
<evidence type="ECO:0000256" key="2">
    <source>
        <dbReference type="ARBA" id="ARBA00022475"/>
    </source>
</evidence>
<protein>
    <recommendedName>
        <fullName evidence="7">ABC-2 type transporter transmembrane domain-containing protein</fullName>
    </recommendedName>
</protein>
<evidence type="ECO:0000256" key="5">
    <source>
        <dbReference type="ARBA" id="ARBA00023136"/>
    </source>
</evidence>
<evidence type="ECO:0000313" key="9">
    <source>
        <dbReference type="Proteomes" id="UP000038083"/>
    </source>
</evidence>
<gene>
    <name evidence="8" type="ORF">CCYN74_360019</name>
</gene>
<evidence type="ECO:0000256" key="6">
    <source>
        <dbReference type="SAM" id="Phobius"/>
    </source>
</evidence>
<evidence type="ECO:0000256" key="4">
    <source>
        <dbReference type="ARBA" id="ARBA00022989"/>
    </source>
</evidence>
<dbReference type="PANTHER" id="PTHR30294:SF29">
    <property type="entry name" value="MULTIDRUG ABC TRANSPORTER PERMEASE YBHS-RELATED"/>
    <property type="match status" value="1"/>
</dbReference>
<comment type="subcellular location">
    <subcellularLocation>
        <location evidence="1">Cell membrane</location>
        <topology evidence="1">Multi-pass membrane protein</topology>
    </subcellularLocation>
</comment>
<dbReference type="Proteomes" id="UP000038083">
    <property type="component" value="Unassembled WGS sequence"/>
</dbReference>
<feature type="transmembrane region" description="Helical" evidence="6">
    <location>
        <begin position="284"/>
        <end position="311"/>
    </location>
</feature>
<feature type="transmembrane region" description="Helical" evidence="6">
    <location>
        <begin position="383"/>
        <end position="404"/>
    </location>
</feature>
<evidence type="ECO:0000259" key="7">
    <source>
        <dbReference type="Pfam" id="PF12698"/>
    </source>
</evidence>
<accession>A0A0B7HID7</accession>
<name>A0A0B7HID7_9FLAO</name>
<dbReference type="EMBL" id="CDOG01000030">
    <property type="protein sequence ID" value="CEN39501.1"/>
    <property type="molecule type" value="Genomic_DNA"/>
</dbReference>
<keyword evidence="4 6" id="KW-1133">Transmembrane helix</keyword>
<feature type="transmembrane region" description="Helical" evidence="6">
    <location>
        <begin position="180"/>
        <end position="201"/>
    </location>
</feature>
<organism evidence="8 9">
    <name type="scientific">Capnocytophaga cynodegmi</name>
    <dbReference type="NCBI Taxonomy" id="28189"/>
    <lineage>
        <taxon>Bacteria</taxon>
        <taxon>Pseudomonadati</taxon>
        <taxon>Bacteroidota</taxon>
        <taxon>Flavobacteriia</taxon>
        <taxon>Flavobacteriales</taxon>
        <taxon>Flavobacteriaceae</taxon>
        <taxon>Capnocytophaga</taxon>
    </lineage>
</organism>
<evidence type="ECO:0000256" key="1">
    <source>
        <dbReference type="ARBA" id="ARBA00004651"/>
    </source>
</evidence>
<dbReference type="PANTHER" id="PTHR30294">
    <property type="entry name" value="MEMBRANE COMPONENT OF ABC TRANSPORTER YHHJ-RELATED"/>
    <property type="match status" value="1"/>
</dbReference>
<evidence type="ECO:0000256" key="3">
    <source>
        <dbReference type="ARBA" id="ARBA00022692"/>
    </source>
</evidence>
<reference evidence="8 9" key="1">
    <citation type="submission" date="2015-01" db="EMBL/GenBank/DDBJ databases">
        <authorList>
            <person name="MANFREDI Pablo"/>
        </authorList>
    </citation>
    <scope>NUCLEOTIDE SEQUENCE [LARGE SCALE GENOMIC DNA]</scope>
    <source>
        <strain evidence="8 9">Ccy74</strain>
    </source>
</reference>
<dbReference type="GO" id="GO:0140359">
    <property type="term" value="F:ABC-type transporter activity"/>
    <property type="evidence" value="ECO:0007669"/>
    <property type="project" value="InterPro"/>
</dbReference>
<evidence type="ECO:0000313" key="8">
    <source>
        <dbReference type="EMBL" id="CEN39501.1"/>
    </source>
</evidence>
<dbReference type="AlphaFoldDB" id="A0A0B7HID7"/>
<dbReference type="SUPFAM" id="SSF53850">
    <property type="entry name" value="Periplasmic binding protein-like II"/>
    <property type="match status" value="1"/>
</dbReference>
<feature type="transmembrane region" description="Helical" evidence="6">
    <location>
        <begin position="242"/>
        <end position="263"/>
    </location>
</feature>
<dbReference type="GO" id="GO:0005886">
    <property type="term" value="C:plasma membrane"/>
    <property type="evidence" value="ECO:0007669"/>
    <property type="project" value="UniProtKB-SubCell"/>
</dbReference>
<dbReference type="RefSeq" id="WP_018278460.1">
    <property type="nucleotide sequence ID" value="NZ_CDOF01000017.1"/>
</dbReference>
<sequence length="430" mass="49007">MKHLGIITKREYLNKVRNKSFIIMTFVSPLVVIIFGLLIGYLTNINNTGSVKKIAVLDESHRFSNSFENTSAVEYFFLKEASLNEAKTIILAESMYGLLYIPPVKDENWHQRIEFFSEESPNISLLNQLLDNIETTLFQNNLTSKGIDKKQIDDSKVKVNISLQNFSGEKSSELDSIIKIALGGMAGYLIFMFIIIYGNSIMRSVIEEKTNRIIEIIISSVKPFELMLGKIFGTSLAGITQFLIWMVFGGFLMTILTSFLDVNPSSTNEVLMNKSGMDKLTSEVLLAFFKFPFMEMFTSFLLYFVGGYLLYSSFYATIGAMVDNETDTQQFLMPILMPLILAVYVGFFTVIEEPHGTVSVVLSYVPLTSPVVMLMRIPFGVPWWEVLISILLLYGTFFLVIKFASKIYRIGILMYGKKATYKEIWKWLKY</sequence>
<feature type="transmembrane region" description="Helical" evidence="6">
    <location>
        <begin position="331"/>
        <end position="351"/>
    </location>
</feature>
<keyword evidence="3 6" id="KW-0812">Transmembrane</keyword>
<keyword evidence="2" id="KW-1003">Cell membrane</keyword>
<feature type="domain" description="ABC-2 type transporter transmembrane" evidence="7">
    <location>
        <begin position="19"/>
        <end position="403"/>
    </location>
</feature>